<dbReference type="Pfam" id="PF06114">
    <property type="entry name" value="Peptidase_M78"/>
    <property type="match status" value="1"/>
</dbReference>
<evidence type="ECO:0000313" key="2">
    <source>
        <dbReference type="EMBL" id="TCS39205.1"/>
    </source>
</evidence>
<comment type="caution">
    <text evidence="2">The sequence shown here is derived from an EMBL/GenBank/DDBJ whole genome shotgun (WGS) entry which is preliminary data.</text>
</comment>
<proteinExistence type="predicted"/>
<reference evidence="2 3" key="1">
    <citation type="submission" date="2019-03" db="EMBL/GenBank/DDBJ databases">
        <title>Genomic Encyclopedia of Type Strains, Phase IV (KMG-IV): sequencing the most valuable type-strain genomes for metagenomic binning, comparative biology and taxonomic classification.</title>
        <authorList>
            <person name="Goeker M."/>
        </authorList>
    </citation>
    <scope>NUCLEOTIDE SEQUENCE [LARGE SCALE GENOMIC DNA]</scope>
    <source>
        <strain evidence="2 3">DSM 7445</strain>
    </source>
</reference>
<dbReference type="Proteomes" id="UP000295382">
    <property type="component" value="Unassembled WGS sequence"/>
</dbReference>
<dbReference type="PANTHER" id="PTHR43236">
    <property type="entry name" value="ANTITOXIN HIGA1"/>
    <property type="match status" value="1"/>
</dbReference>
<dbReference type="AlphaFoldDB" id="A0A4R3I3E8"/>
<organism evidence="2 3">
    <name type="scientific">Paucimonas lemoignei</name>
    <name type="common">Pseudomonas lemoignei</name>
    <dbReference type="NCBI Taxonomy" id="29443"/>
    <lineage>
        <taxon>Bacteria</taxon>
        <taxon>Pseudomonadati</taxon>
        <taxon>Pseudomonadota</taxon>
        <taxon>Betaproteobacteria</taxon>
        <taxon>Burkholderiales</taxon>
        <taxon>Burkholderiaceae</taxon>
        <taxon>Paucimonas</taxon>
    </lineage>
</organism>
<dbReference type="OrthoDB" id="9794834at2"/>
<sequence>MNDTSIQLDAKKSAYQVLDQVWRGQSFPVNPAAIAGEMGMTVLEAELPETILGGLIKDAGRDAVIMLNLCDTEEHKRFNCAQKLGYYVERLKQHDECFKYVEFRVRAASAGSSVSESFADAFAASLLMPELAIRQLARKGMALSGMARHFGVTADALEYRLKQLGIDLEQIVAA</sequence>
<evidence type="ECO:0000313" key="3">
    <source>
        <dbReference type="Proteomes" id="UP000295382"/>
    </source>
</evidence>
<evidence type="ECO:0000259" key="1">
    <source>
        <dbReference type="Pfam" id="PF06114"/>
    </source>
</evidence>
<feature type="domain" description="IrrE N-terminal-like" evidence="1">
    <location>
        <begin position="37"/>
        <end position="162"/>
    </location>
</feature>
<dbReference type="RefSeq" id="WP_132256395.1">
    <property type="nucleotide sequence ID" value="NZ_SLZQ01000001.1"/>
</dbReference>
<dbReference type="EMBL" id="SLZQ01000001">
    <property type="protein sequence ID" value="TCS39205.1"/>
    <property type="molecule type" value="Genomic_DNA"/>
</dbReference>
<dbReference type="PANTHER" id="PTHR43236:SF1">
    <property type="entry name" value="BLL7220 PROTEIN"/>
    <property type="match status" value="1"/>
</dbReference>
<accession>A0A4R3I3E8</accession>
<protein>
    <submittedName>
        <fullName evidence="2">Uncharacterized protein DUF955</fullName>
    </submittedName>
</protein>
<dbReference type="InterPro" id="IPR052345">
    <property type="entry name" value="Rad_response_metalloprotease"/>
</dbReference>
<dbReference type="Gene3D" id="1.10.10.2910">
    <property type="match status" value="1"/>
</dbReference>
<keyword evidence="3" id="KW-1185">Reference proteome</keyword>
<dbReference type="InterPro" id="IPR010359">
    <property type="entry name" value="IrrE_HExxH"/>
</dbReference>
<name>A0A4R3I3E8_PAULE</name>
<gene>
    <name evidence="2" type="ORF">EDC30_101157</name>
</gene>